<dbReference type="Proteomes" id="UP000029462">
    <property type="component" value="Unassembled WGS sequence"/>
</dbReference>
<dbReference type="RefSeq" id="WP_042387755.1">
    <property type="nucleotide sequence ID" value="NZ_BBMZ01000002.1"/>
</dbReference>
<accession>A0A090UVB3</accession>
<dbReference type="SUPFAM" id="SSF53474">
    <property type="entry name" value="alpha/beta-Hydrolases"/>
    <property type="match status" value="1"/>
</dbReference>
<evidence type="ECO:0000313" key="3">
    <source>
        <dbReference type="Proteomes" id="UP000029462"/>
    </source>
</evidence>
<feature type="domain" description="DUF8093" evidence="1">
    <location>
        <begin position="4"/>
        <end position="139"/>
    </location>
</feature>
<dbReference type="Pfam" id="PF26362">
    <property type="entry name" value="DUF8093"/>
    <property type="match status" value="1"/>
</dbReference>
<reference evidence="2 3" key="1">
    <citation type="submission" date="2014-09" db="EMBL/GenBank/DDBJ databases">
        <title>Whole genome shotgun sequence of Escherichia vulneris NBRC 102420.</title>
        <authorList>
            <person name="Yoshida Y."/>
            <person name="Hosoyama A."/>
            <person name="Tsuchikane K."/>
            <person name="Ohji S."/>
            <person name="Ichikawa N."/>
            <person name="Kimura A."/>
            <person name="Yamazoe A."/>
            <person name="Ezaki T."/>
            <person name="Fujita N."/>
        </authorList>
    </citation>
    <scope>NUCLEOTIDE SEQUENCE [LARGE SCALE GENOMIC DNA]</scope>
    <source>
        <strain evidence="2 3">NBRC 102420</strain>
    </source>
</reference>
<dbReference type="EMBL" id="BBMZ01000002">
    <property type="protein sequence ID" value="GAL56510.1"/>
    <property type="molecule type" value="Genomic_DNA"/>
</dbReference>
<dbReference type="AlphaFoldDB" id="A0A090UVB3"/>
<name>A0A090UVB3_PSEVU</name>
<dbReference type="OrthoDB" id="8852350at2"/>
<sequence length="496" mass="53908">MYKIKFIYLYSEKVRPAMFDKIMRPSVAGQWIMSVPENSLRSLFTRYDLLQSISGANPNQPGRNTRKIIVRDLDFGRLVAIDDSTRGWSAATEMFYINGEGELTLAPSGKEGLSWSYSVSTVIERYETMVRTYGRPPATVIPVQQVVKSKAPQVGQQATPGKDNQTYAAQLQEMTKAQRWQARKELIGQGIASPYPDAQIAAKRLAANNIAVEKAKLAENVYKTVDPLKATPGVPEGWTDISNDDAVLKKFGLEKDMLFDKNKSPDFLSRLYQPDPNVFGNDMNPTLVFRGSRAPGLASGKEIVTWLRSWFTDEEGGKLIENGADWANNGAQGVGLNSEYYKKAVQLGDRLAKSGQNIDIAGHSLGGGLASATSIASGKPGWTFNAAGLNSGTVEKYGGTLLGNPENIQAYRVNGELLTKIQEVNLSEDAGIIKDFGPGGLLLKEEISALSPNAAGIPHDLSGGAGGALDRHGIDQAIHCIEQQKDEDISIIRSRV</sequence>
<organism evidence="2 3">
    <name type="scientific">Pseudescherichia vulneris NBRC 102420</name>
    <dbReference type="NCBI Taxonomy" id="1115515"/>
    <lineage>
        <taxon>Bacteria</taxon>
        <taxon>Pseudomonadati</taxon>
        <taxon>Pseudomonadota</taxon>
        <taxon>Gammaproteobacteria</taxon>
        <taxon>Enterobacterales</taxon>
        <taxon>Enterobacteriaceae</taxon>
        <taxon>Pseudescherichia</taxon>
    </lineage>
</organism>
<protein>
    <recommendedName>
        <fullName evidence="1">DUF8093 domain-containing protein</fullName>
    </recommendedName>
</protein>
<dbReference type="STRING" id="1115515.EV102420_02_01140"/>
<dbReference type="InterPro" id="IPR029058">
    <property type="entry name" value="AB_hydrolase_fold"/>
</dbReference>
<gene>
    <name evidence="2" type="ORF">EV102420_02_01140</name>
</gene>
<evidence type="ECO:0000259" key="1">
    <source>
        <dbReference type="Pfam" id="PF26362"/>
    </source>
</evidence>
<comment type="caution">
    <text evidence="2">The sequence shown here is derived from an EMBL/GenBank/DDBJ whole genome shotgun (WGS) entry which is preliminary data.</text>
</comment>
<evidence type="ECO:0000313" key="2">
    <source>
        <dbReference type="EMBL" id="GAL56510.1"/>
    </source>
</evidence>
<proteinExistence type="predicted"/>
<dbReference type="Pfam" id="PF26363">
    <property type="entry name" value="Phospholipase-like"/>
    <property type="match status" value="1"/>
</dbReference>
<dbReference type="InterPro" id="IPR058406">
    <property type="entry name" value="DUF8093"/>
</dbReference>
<dbReference type="eggNOG" id="COG4104">
    <property type="taxonomic scope" value="Bacteria"/>
</dbReference>
<keyword evidence="3" id="KW-1185">Reference proteome</keyword>